<name>I7MGB8_TETTS</name>
<keyword evidence="1" id="KW-0880">Kelch repeat</keyword>
<protein>
    <submittedName>
        <fullName evidence="3">Kelch motif protein</fullName>
    </submittedName>
</protein>
<dbReference type="Gene3D" id="2.120.10.80">
    <property type="entry name" value="Kelch-type beta propeller"/>
    <property type="match status" value="1"/>
</dbReference>
<evidence type="ECO:0000256" key="2">
    <source>
        <dbReference type="ARBA" id="ARBA00022737"/>
    </source>
</evidence>
<keyword evidence="2" id="KW-0677">Repeat</keyword>
<dbReference type="EMBL" id="GG662522">
    <property type="protein sequence ID" value="EAR85006.1"/>
    <property type="molecule type" value="Genomic_DNA"/>
</dbReference>
<dbReference type="eggNOG" id="ENOG502SJNV">
    <property type="taxonomic scope" value="Eukaryota"/>
</dbReference>
<sequence length="555" mass="65256">MPVCTGTNTCKQQGRQIRWICLHPICSNFKELCDECHKNHLQFHQKYKVENEPEPNNTIVTFDDQKNTVEKILLRVREDLKFFKDRASSEIQNMENTELPINNIVKELQEIRRMINQEFDHFIEQLVDDYEKPIKDKIKDVYNEIQTKITETDDFISKLNSVDQLETIKLTSIIDIPYQTSFQKARLEQLFDERTTKKFEGVIDDDVVLRFLGSFQQELKNLIYIPSEKNELKKKLMVQKKQRAPLNSKKNWLFYFEPNTKNFYYVDTSKTNPQITKIVLDNISFNIYYGNRSILASDDNIYLIGGYDQKNINSENEEQYKSVYLLDLDQKTLKKVSSLLTLRHSFGLCCFQNYLYIIGGYNYQEGSLAKCEKISLQKVNQHNAIPISNLLQKTSHASVCSWQDKIIVKFGGIQFDSNSTDQRNQSKTPRILAESLFEFYFPDLDQWIQMPQLNQCVSQSFLSTIIEVNDQIYIFGGLDENLQLLKKCTKIQQYNLMKLDIEVINQPDLANKSYSICQPIFRELDNQAFKVFYLSYETNDYKNQRVQPVLRSLIV</sequence>
<accession>I7MGB8</accession>
<dbReference type="PANTHER" id="PTHR46344:SF27">
    <property type="entry name" value="KELCH REPEAT SUPERFAMILY PROTEIN"/>
    <property type="match status" value="1"/>
</dbReference>
<evidence type="ECO:0000313" key="4">
    <source>
        <dbReference type="Proteomes" id="UP000009168"/>
    </source>
</evidence>
<gene>
    <name evidence="3" type="ORF">TTHERM_00529580</name>
</gene>
<dbReference type="InParanoid" id="I7MGB8"/>
<dbReference type="OMA" id="CKVNHET"/>
<dbReference type="GeneID" id="7837820"/>
<dbReference type="OrthoDB" id="291087at2759"/>
<dbReference type="InterPro" id="IPR015915">
    <property type="entry name" value="Kelch-typ_b-propeller"/>
</dbReference>
<dbReference type="KEGG" id="tet:TTHERM_00529580"/>
<dbReference type="SUPFAM" id="SSF117281">
    <property type="entry name" value="Kelch motif"/>
    <property type="match status" value="1"/>
</dbReference>
<proteinExistence type="predicted"/>
<reference evidence="4" key="1">
    <citation type="journal article" date="2006" name="PLoS Biol.">
        <title>Macronuclear genome sequence of the ciliate Tetrahymena thermophila, a model eukaryote.</title>
        <authorList>
            <person name="Eisen J.A."/>
            <person name="Coyne R.S."/>
            <person name="Wu M."/>
            <person name="Wu D."/>
            <person name="Thiagarajan M."/>
            <person name="Wortman J.R."/>
            <person name="Badger J.H."/>
            <person name="Ren Q."/>
            <person name="Amedeo P."/>
            <person name="Jones K.M."/>
            <person name="Tallon L.J."/>
            <person name="Delcher A.L."/>
            <person name="Salzberg S.L."/>
            <person name="Silva J.C."/>
            <person name="Haas B.J."/>
            <person name="Majoros W.H."/>
            <person name="Farzad M."/>
            <person name="Carlton J.M."/>
            <person name="Smith R.K. Jr."/>
            <person name="Garg J."/>
            <person name="Pearlman R.E."/>
            <person name="Karrer K.M."/>
            <person name="Sun L."/>
            <person name="Manning G."/>
            <person name="Elde N.C."/>
            <person name="Turkewitz A.P."/>
            <person name="Asai D.J."/>
            <person name="Wilkes D.E."/>
            <person name="Wang Y."/>
            <person name="Cai H."/>
            <person name="Collins K."/>
            <person name="Stewart B.A."/>
            <person name="Lee S.R."/>
            <person name="Wilamowska K."/>
            <person name="Weinberg Z."/>
            <person name="Ruzzo W.L."/>
            <person name="Wloga D."/>
            <person name="Gaertig J."/>
            <person name="Frankel J."/>
            <person name="Tsao C.-C."/>
            <person name="Gorovsky M.A."/>
            <person name="Keeling P.J."/>
            <person name="Waller R.F."/>
            <person name="Patron N.J."/>
            <person name="Cherry J.M."/>
            <person name="Stover N.A."/>
            <person name="Krieger C.J."/>
            <person name="del Toro C."/>
            <person name="Ryder H.F."/>
            <person name="Williamson S.C."/>
            <person name="Barbeau R.A."/>
            <person name="Hamilton E.P."/>
            <person name="Orias E."/>
        </authorList>
    </citation>
    <scope>NUCLEOTIDE SEQUENCE [LARGE SCALE GENOMIC DNA]</scope>
    <source>
        <strain evidence="4">SB210</strain>
    </source>
</reference>
<dbReference type="Proteomes" id="UP000009168">
    <property type="component" value="Unassembled WGS sequence"/>
</dbReference>
<evidence type="ECO:0000256" key="1">
    <source>
        <dbReference type="ARBA" id="ARBA00022441"/>
    </source>
</evidence>
<evidence type="ECO:0000313" key="3">
    <source>
        <dbReference type="EMBL" id="EAR85006.1"/>
    </source>
</evidence>
<keyword evidence="4" id="KW-1185">Reference proteome</keyword>
<dbReference type="HOGENOM" id="CLU_476075_0_0_1"/>
<dbReference type="AlphaFoldDB" id="I7MGB8"/>
<dbReference type="RefSeq" id="XP_001032669.1">
    <property type="nucleotide sequence ID" value="XM_001032669.3"/>
</dbReference>
<dbReference type="STRING" id="312017.I7MGB8"/>
<dbReference type="PANTHER" id="PTHR46344">
    <property type="entry name" value="OS02G0202900 PROTEIN"/>
    <property type="match status" value="1"/>
</dbReference>
<organism evidence="3 4">
    <name type="scientific">Tetrahymena thermophila (strain SB210)</name>
    <dbReference type="NCBI Taxonomy" id="312017"/>
    <lineage>
        <taxon>Eukaryota</taxon>
        <taxon>Sar</taxon>
        <taxon>Alveolata</taxon>
        <taxon>Ciliophora</taxon>
        <taxon>Intramacronucleata</taxon>
        <taxon>Oligohymenophorea</taxon>
        <taxon>Hymenostomatida</taxon>
        <taxon>Tetrahymenina</taxon>
        <taxon>Tetrahymenidae</taxon>
        <taxon>Tetrahymena</taxon>
    </lineage>
</organism>